<feature type="region of interest" description="Disordered" evidence="1">
    <location>
        <begin position="47"/>
        <end position="94"/>
    </location>
</feature>
<organism evidence="2 3">
    <name type="scientific">Ooceraea biroi</name>
    <name type="common">Clonal raider ant</name>
    <name type="synonym">Cerapachys biroi</name>
    <dbReference type="NCBI Taxonomy" id="2015173"/>
    <lineage>
        <taxon>Eukaryota</taxon>
        <taxon>Metazoa</taxon>
        <taxon>Ecdysozoa</taxon>
        <taxon>Arthropoda</taxon>
        <taxon>Hexapoda</taxon>
        <taxon>Insecta</taxon>
        <taxon>Pterygota</taxon>
        <taxon>Neoptera</taxon>
        <taxon>Endopterygota</taxon>
        <taxon>Hymenoptera</taxon>
        <taxon>Apocrita</taxon>
        <taxon>Aculeata</taxon>
        <taxon>Formicoidea</taxon>
        <taxon>Formicidae</taxon>
        <taxon>Dorylinae</taxon>
        <taxon>Ooceraea</taxon>
    </lineage>
</organism>
<proteinExistence type="predicted"/>
<evidence type="ECO:0000256" key="1">
    <source>
        <dbReference type="SAM" id="MobiDB-lite"/>
    </source>
</evidence>
<sequence>MRPYCLHISSECSSTGNPRISLPIPAECLRLRRQCCATRLYGSKNDEVNDVEGRQAGRKEGRKESATTCKKRRRGEAEEEEEDGEGGLSKFRLNSPRINIRNGAPGCHKLACCPLLSFPDSTIRATRVRYRSP</sequence>
<accession>A0A026WUR3</accession>
<reference evidence="2 3" key="1">
    <citation type="journal article" date="2014" name="Curr. Biol.">
        <title>The genome of the clonal raider ant Cerapachys biroi.</title>
        <authorList>
            <person name="Oxley P.R."/>
            <person name="Ji L."/>
            <person name="Fetter-Pruneda I."/>
            <person name="McKenzie S.K."/>
            <person name="Li C."/>
            <person name="Hu H."/>
            <person name="Zhang G."/>
            <person name="Kronauer D.J."/>
        </authorList>
    </citation>
    <scope>NUCLEOTIDE SEQUENCE [LARGE SCALE GENOMIC DNA]</scope>
</reference>
<keyword evidence="3" id="KW-1185">Reference proteome</keyword>
<evidence type="ECO:0000313" key="3">
    <source>
        <dbReference type="Proteomes" id="UP000053097"/>
    </source>
</evidence>
<evidence type="ECO:0000313" key="2">
    <source>
        <dbReference type="EMBL" id="EZA58849.1"/>
    </source>
</evidence>
<gene>
    <name evidence="2" type="ORF">X777_15018</name>
</gene>
<feature type="compositionally biased region" description="Basic and acidic residues" evidence="1">
    <location>
        <begin position="47"/>
        <end position="65"/>
    </location>
</feature>
<dbReference type="EMBL" id="KK107119">
    <property type="protein sequence ID" value="EZA58849.1"/>
    <property type="molecule type" value="Genomic_DNA"/>
</dbReference>
<protein>
    <submittedName>
        <fullName evidence="2">Uncharacterized protein</fullName>
    </submittedName>
</protein>
<dbReference type="AlphaFoldDB" id="A0A026WUR3"/>
<dbReference type="Proteomes" id="UP000053097">
    <property type="component" value="Unassembled WGS sequence"/>
</dbReference>
<name>A0A026WUR3_OOCBI</name>